<evidence type="ECO:0000256" key="2">
    <source>
        <dbReference type="ARBA" id="ARBA00022741"/>
    </source>
</evidence>
<sequence length="231" mass="25711">MSELYRLEQIRYRYANEQRCALDIASLSFATGHLYALHGANGSGKSTLLNCLALLINPQSGSLYFRQRRVQRGWFSLPRLRRQITLVHQTPYLFDGTVNDNLRVALRLGGICSNQAQQAVDDALDSVGLADFHNRSARELSGGEQKRVAIARALALRPKVLLLDEPTANMDKYSVERLEQLISTLPDQGITVIIASHDQAQAQRLGSQVIELQGGQVVTSDDMMIKEKSYA</sequence>
<dbReference type="InterPro" id="IPR017871">
    <property type="entry name" value="ABC_transporter-like_CS"/>
</dbReference>
<dbReference type="AlphaFoldDB" id="Q1JZL0"/>
<evidence type="ECO:0000313" key="5">
    <source>
        <dbReference type="EMBL" id="EAT15557.1"/>
    </source>
</evidence>
<comment type="caution">
    <text evidence="5">The sequence shown here is derived from an EMBL/GenBank/DDBJ whole genome shotgun (WGS) entry which is preliminary data.</text>
</comment>
<dbReference type="CDD" id="cd03225">
    <property type="entry name" value="ABC_cobalt_CbiO_domain1"/>
    <property type="match status" value="1"/>
</dbReference>
<dbReference type="GO" id="GO:0022857">
    <property type="term" value="F:transmembrane transporter activity"/>
    <property type="evidence" value="ECO:0007669"/>
    <property type="project" value="TreeGrafter"/>
</dbReference>
<dbReference type="GO" id="GO:0005886">
    <property type="term" value="C:plasma membrane"/>
    <property type="evidence" value="ECO:0007669"/>
    <property type="project" value="TreeGrafter"/>
</dbReference>
<dbReference type="SMART" id="SM00382">
    <property type="entry name" value="AAA"/>
    <property type="match status" value="1"/>
</dbReference>
<dbReference type="PROSITE" id="PS00211">
    <property type="entry name" value="ABC_TRANSPORTER_1"/>
    <property type="match status" value="1"/>
</dbReference>
<dbReference type="InterPro" id="IPR003593">
    <property type="entry name" value="AAA+_ATPase"/>
</dbReference>
<dbReference type="Pfam" id="PF00005">
    <property type="entry name" value="ABC_tran"/>
    <property type="match status" value="1"/>
</dbReference>
<dbReference type="InterPro" id="IPR003439">
    <property type="entry name" value="ABC_transporter-like_ATP-bd"/>
</dbReference>
<keyword evidence="6" id="KW-1185">Reference proteome</keyword>
<dbReference type="InterPro" id="IPR015854">
    <property type="entry name" value="ABC_transpr_LolD-like"/>
</dbReference>
<evidence type="ECO:0000259" key="4">
    <source>
        <dbReference type="PROSITE" id="PS50893"/>
    </source>
</evidence>
<organism evidence="5 6">
    <name type="scientific">Desulfuromonas acetoxidans (strain DSM 684 / 11070)</name>
    <dbReference type="NCBI Taxonomy" id="281689"/>
    <lineage>
        <taxon>Bacteria</taxon>
        <taxon>Pseudomonadati</taxon>
        <taxon>Thermodesulfobacteriota</taxon>
        <taxon>Desulfuromonadia</taxon>
        <taxon>Desulfuromonadales</taxon>
        <taxon>Desulfuromonadaceae</taxon>
        <taxon>Desulfuromonas</taxon>
    </lineage>
</organism>
<keyword evidence="2" id="KW-0547">Nucleotide-binding</keyword>
<dbReference type="GO" id="GO:0016887">
    <property type="term" value="F:ATP hydrolysis activity"/>
    <property type="evidence" value="ECO:0007669"/>
    <property type="project" value="InterPro"/>
</dbReference>
<evidence type="ECO:0000256" key="3">
    <source>
        <dbReference type="ARBA" id="ARBA00022840"/>
    </source>
</evidence>
<keyword evidence="3" id="KW-0067">ATP-binding</keyword>
<dbReference type="SUPFAM" id="SSF52540">
    <property type="entry name" value="P-loop containing nucleoside triphosphate hydrolases"/>
    <property type="match status" value="1"/>
</dbReference>
<dbReference type="PANTHER" id="PTHR24220">
    <property type="entry name" value="IMPORT ATP-BINDING PROTEIN"/>
    <property type="match status" value="1"/>
</dbReference>
<evidence type="ECO:0000256" key="1">
    <source>
        <dbReference type="ARBA" id="ARBA00022448"/>
    </source>
</evidence>
<reference evidence="5" key="2">
    <citation type="submission" date="2006-05" db="EMBL/GenBank/DDBJ databases">
        <title>Sequencing of the draft genome and assembly of Desulfuromonas acetoxidans DSM 684.</title>
        <authorList>
            <consortium name="US DOE Joint Genome Institute (JGI-PGF)"/>
            <person name="Copeland A."/>
            <person name="Lucas S."/>
            <person name="Lapidus A."/>
            <person name="Barry K."/>
            <person name="Detter J.C."/>
            <person name="Glavina del Rio T."/>
            <person name="Hammon N."/>
            <person name="Israni S."/>
            <person name="Dalin E."/>
            <person name="Tice H."/>
            <person name="Bruce D."/>
            <person name="Pitluck S."/>
            <person name="Richardson P."/>
        </authorList>
    </citation>
    <scope>NUCLEOTIDE SEQUENCE [LARGE SCALE GENOMIC DNA]</scope>
    <source>
        <strain evidence="5">DSM 684</strain>
    </source>
</reference>
<dbReference type="Gene3D" id="3.40.50.300">
    <property type="entry name" value="P-loop containing nucleotide triphosphate hydrolases"/>
    <property type="match status" value="1"/>
</dbReference>
<dbReference type="PANTHER" id="PTHR24220:SF612">
    <property type="entry name" value="FE(3+) IONS IMPORT ATP-BINDING PROTEIN FBPC"/>
    <property type="match status" value="1"/>
</dbReference>
<dbReference type="InterPro" id="IPR027417">
    <property type="entry name" value="P-loop_NTPase"/>
</dbReference>
<dbReference type="InterPro" id="IPR015856">
    <property type="entry name" value="ABC_transpr_CbiO/EcfA_su"/>
</dbReference>
<dbReference type="Proteomes" id="UP000005695">
    <property type="component" value="Unassembled WGS sequence"/>
</dbReference>
<accession>Q1JZL0</accession>
<dbReference type="RefSeq" id="WP_006000439.1">
    <property type="nucleotide sequence ID" value="NZ_AAEW02000009.1"/>
</dbReference>
<name>Q1JZL0_DESA6</name>
<dbReference type="EMBL" id="AAEW02000009">
    <property type="protein sequence ID" value="EAT15557.1"/>
    <property type="molecule type" value="Genomic_DNA"/>
</dbReference>
<gene>
    <name evidence="5" type="ORF">Dace_1419</name>
</gene>
<dbReference type="GO" id="GO:0005524">
    <property type="term" value="F:ATP binding"/>
    <property type="evidence" value="ECO:0007669"/>
    <property type="project" value="UniProtKB-KW"/>
</dbReference>
<evidence type="ECO:0000313" key="6">
    <source>
        <dbReference type="Proteomes" id="UP000005695"/>
    </source>
</evidence>
<proteinExistence type="predicted"/>
<keyword evidence="1" id="KW-0813">Transport</keyword>
<dbReference type="PROSITE" id="PS50893">
    <property type="entry name" value="ABC_TRANSPORTER_2"/>
    <property type="match status" value="1"/>
</dbReference>
<feature type="domain" description="ABC transporter" evidence="4">
    <location>
        <begin position="5"/>
        <end position="231"/>
    </location>
</feature>
<reference evidence="5" key="1">
    <citation type="submission" date="2006-05" db="EMBL/GenBank/DDBJ databases">
        <title>Annotation of the draft genome assembly of Desulfuromonas acetoxidans DSM 684.</title>
        <authorList>
            <consortium name="US DOE Joint Genome Institute (JGI-ORNL)"/>
            <person name="Larimer F."/>
            <person name="Land M."/>
            <person name="Hauser L."/>
        </authorList>
    </citation>
    <scope>NUCLEOTIDE SEQUENCE [LARGE SCALE GENOMIC DNA]</scope>
    <source>
        <strain evidence="5">DSM 684</strain>
    </source>
</reference>
<protein>
    <submittedName>
        <fullName evidence="5">ABC transporter related</fullName>
    </submittedName>
</protein>
<dbReference type="OrthoDB" id="9809450at2"/>